<dbReference type="SUPFAM" id="SSF51735">
    <property type="entry name" value="NAD(P)-binding Rossmann-fold domains"/>
    <property type="match status" value="1"/>
</dbReference>
<dbReference type="Proteomes" id="UP000231469">
    <property type="component" value="Unassembled WGS sequence"/>
</dbReference>
<evidence type="ECO:0000313" key="5">
    <source>
        <dbReference type="Proteomes" id="UP000231469"/>
    </source>
</evidence>
<comment type="similarity">
    <text evidence="1 2">Belongs to the short-chain dehydrogenases/reductases (SDR) family.</text>
</comment>
<evidence type="ECO:0000313" key="4">
    <source>
        <dbReference type="EMBL" id="PJA02322.1"/>
    </source>
</evidence>
<evidence type="ECO:0000256" key="3">
    <source>
        <dbReference type="SAM" id="MobiDB-lite"/>
    </source>
</evidence>
<dbReference type="Pfam" id="PF13561">
    <property type="entry name" value="adh_short_C2"/>
    <property type="match status" value="1"/>
</dbReference>
<organism evidence="4 5">
    <name type="scientific">bacterium (Candidatus Gribaldobacteria) CG_4_10_14_0_2_um_filter_36_18</name>
    <dbReference type="NCBI Taxonomy" id="2014264"/>
    <lineage>
        <taxon>Bacteria</taxon>
        <taxon>Candidatus Gribaldobacteria</taxon>
    </lineage>
</organism>
<name>A0A2M7VKF5_9BACT</name>
<dbReference type="PANTHER" id="PTHR42760">
    <property type="entry name" value="SHORT-CHAIN DEHYDROGENASES/REDUCTASES FAMILY MEMBER"/>
    <property type="match status" value="1"/>
</dbReference>
<dbReference type="GO" id="GO:0016616">
    <property type="term" value="F:oxidoreductase activity, acting on the CH-OH group of donors, NAD or NADP as acceptor"/>
    <property type="evidence" value="ECO:0007669"/>
    <property type="project" value="TreeGrafter"/>
</dbReference>
<gene>
    <name evidence="4" type="ORF">COX73_01425</name>
</gene>
<protein>
    <submittedName>
        <fullName evidence="4">Beta-ketoacyl-ACP reductase</fullName>
    </submittedName>
</protein>
<dbReference type="InterPro" id="IPR036291">
    <property type="entry name" value="NAD(P)-bd_dom_sf"/>
</dbReference>
<dbReference type="PRINTS" id="PR00080">
    <property type="entry name" value="SDRFAMILY"/>
</dbReference>
<dbReference type="EMBL" id="PFPS01000061">
    <property type="protein sequence ID" value="PJA02322.1"/>
    <property type="molecule type" value="Genomic_DNA"/>
</dbReference>
<reference evidence="5" key="1">
    <citation type="submission" date="2017-09" db="EMBL/GenBank/DDBJ databases">
        <title>Depth-based differentiation of microbial function through sediment-hosted aquifers and enrichment of novel symbionts in the deep terrestrial subsurface.</title>
        <authorList>
            <person name="Probst A.J."/>
            <person name="Ladd B."/>
            <person name="Jarett J.K."/>
            <person name="Geller-Mcgrath D.E."/>
            <person name="Sieber C.M.K."/>
            <person name="Emerson J.B."/>
            <person name="Anantharaman K."/>
            <person name="Thomas B.C."/>
            <person name="Malmstrom R."/>
            <person name="Stieglmeier M."/>
            <person name="Klingl A."/>
            <person name="Woyke T."/>
            <person name="Ryan C.M."/>
            <person name="Banfield J.F."/>
        </authorList>
    </citation>
    <scope>NUCLEOTIDE SEQUENCE [LARGE SCALE GENOMIC DNA]</scope>
</reference>
<dbReference type="PRINTS" id="PR00081">
    <property type="entry name" value="GDHRDH"/>
</dbReference>
<evidence type="ECO:0000256" key="2">
    <source>
        <dbReference type="RuleBase" id="RU000363"/>
    </source>
</evidence>
<sequence>MGRTHALKMAQEGVKVVVSDISEEDCQKVVEEIKKAGGKAMAVKCDVSKKKEVEGLVKKTVDKFGKVDILVNNAGICQFKPFLELTEEEWDRTLDINLKGYFLCAQAVSKEMAKQKSPARNASPARSDAVSSGEHSEAGGPARNASHSEAGGGVIINIASVAMGQVGVGFPNIVHYCASKGGIVGMSEALALELAPLGIRVNVISPGMIETPMIDPIKQDPKTMEGLMSRVPLRRFGKPEEVSDLVLFLASEASSYMTGSTVVIDGGWLAG</sequence>
<dbReference type="InterPro" id="IPR002347">
    <property type="entry name" value="SDR_fam"/>
</dbReference>
<dbReference type="FunFam" id="3.40.50.720:FF:000084">
    <property type="entry name" value="Short-chain dehydrogenase reductase"/>
    <property type="match status" value="1"/>
</dbReference>
<dbReference type="Pfam" id="PF00106">
    <property type="entry name" value="adh_short"/>
    <property type="match status" value="1"/>
</dbReference>
<evidence type="ECO:0000256" key="1">
    <source>
        <dbReference type="ARBA" id="ARBA00006484"/>
    </source>
</evidence>
<comment type="caution">
    <text evidence="4">The sequence shown here is derived from an EMBL/GenBank/DDBJ whole genome shotgun (WGS) entry which is preliminary data.</text>
</comment>
<proteinExistence type="inferred from homology"/>
<dbReference type="Gene3D" id="3.40.50.720">
    <property type="entry name" value="NAD(P)-binding Rossmann-like Domain"/>
    <property type="match status" value="1"/>
</dbReference>
<accession>A0A2M7VKF5</accession>
<dbReference type="AlphaFoldDB" id="A0A2M7VKF5"/>
<feature type="region of interest" description="Disordered" evidence="3">
    <location>
        <begin position="114"/>
        <end position="146"/>
    </location>
</feature>